<evidence type="ECO:0000313" key="1">
    <source>
        <dbReference type="EMBL" id="GBH10834.1"/>
    </source>
</evidence>
<protein>
    <submittedName>
        <fullName evidence="1">Uncharacterized protein</fullName>
    </submittedName>
</protein>
<evidence type="ECO:0000313" key="2">
    <source>
        <dbReference type="Proteomes" id="UP000247480"/>
    </source>
</evidence>
<organism evidence="1 2">
    <name type="scientific">Pseudomonas syringae pv. actinidiae</name>
    <dbReference type="NCBI Taxonomy" id="103796"/>
    <lineage>
        <taxon>Bacteria</taxon>
        <taxon>Pseudomonadati</taxon>
        <taxon>Pseudomonadota</taxon>
        <taxon>Gammaproteobacteria</taxon>
        <taxon>Pseudomonadales</taxon>
        <taxon>Pseudomonadaceae</taxon>
        <taxon>Pseudomonas</taxon>
        <taxon>Pseudomonas syringae</taxon>
    </lineage>
</organism>
<dbReference type="Proteomes" id="UP000247480">
    <property type="component" value="Unassembled WGS sequence"/>
</dbReference>
<sequence>MLRSGSAKLGFDERKLASQCVFVGFSQENCATLCAVLVCYCTA</sequence>
<comment type="caution">
    <text evidence="1">The sequence shown here is derived from an EMBL/GenBank/DDBJ whole genome shotgun (WGS) entry which is preliminary data.</text>
</comment>
<name>A0A2V0QD27_PSESF</name>
<proteinExistence type="predicted"/>
<reference evidence="1 2" key="1">
    <citation type="submission" date="2018-04" db="EMBL/GenBank/DDBJ databases">
        <title>Draft genome sequence of Pseudomonas syringae pv. actinidiae biovar 1 strains isolated from kiwifruit in Kagawa prefecture.</title>
        <authorList>
            <person name="Tabuchi M."/>
            <person name="Saito M."/>
            <person name="Fujiwara S."/>
            <person name="Sasa N."/>
            <person name="Akimitsu K."/>
            <person name="Gomi K."/>
            <person name="Konishi-Sugita S."/>
            <person name="Hamano K."/>
            <person name="Kataoka I."/>
        </authorList>
    </citation>
    <scope>NUCLEOTIDE SEQUENCE [LARGE SCALE GENOMIC DNA]</scope>
    <source>
        <strain evidence="1 2">MAFF212206</strain>
    </source>
</reference>
<dbReference type="AlphaFoldDB" id="A0A2V0QD27"/>
<gene>
    <name evidence="1" type="ORF">KPSA1_04260</name>
</gene>
<dbReference type="EMBL" id="BGJZ01000205">
    <property type="protein sequence ID" value="GBH10834.1"/>
    <property type="molecule type" value="Genomic_DNA"/>
</dbReference>
<accession>A0A2V0QD27</accession>